<evidence type="ECO:0000259" key="1">
    <source>
        <dbReference type="Pfam" id="PF09995"/>
    </source>
</evidence>
<dbReference type="InterPro" id="IPR018713">
    <property type="entry name" value="MPAB/Lcp_cat_dom"/>
</dbReference>
<dbReference type="PANTHER" id="PTHR37539">
    <property type="entry name" value="SECRETED PROTEIN-RELATED"/>
    <property type="match status" value="1"/>
</dbReference>
<dbReference type="RefSeq" id="WP_344767826.1">
    <property type="nucleotide sequence ID" value="NZ_BAABAK010000015.1"/>
</dbReference>
<gene>
    <name evidence="2" type="ORF">GCM10022246_26650</name>
</gene>
<dbReference type="PANTHER" id="PTHR37539:SF1">
    <property type="entry name" value="ER-BOUND OXYGENASE MPAB_MPAB'_RUBBER OXYGENASE CATALYTIC DOMAIN-CONTAINING PROTEIN"/>
    <property type="match status" value="1"/>
</dbReference>
<keyword evidence="3" id="KW-1185">Reference proteome</keyword>
<dbReference type="Pfam" id="PF09995">
    <property type="entry name" value="MPAB_Lcp_cat"/>
    <property type="match status" value="1"/>
</dbReference>
<accession>A0ABP7PXI7</accession>
<proteinExistence type="predicted"/>
<comment type="caution">
    <text evidence="2">The sequence shown here is derived from an EMBL/GenBank/DDBJ whole genome shotgun (WGS) entry which is preliminary data.</text>
</comment>
<organism evidence="2 3">
    <name type="scientific">Pedobacter ginsengiterrae</name>
    <dbReference type="NCBI Taxonomy" id="871696"/>
    <lineage>
        <taxon>Bacteria</taxon>
        <taxon>Pseudomonadati</taxon>
        <taxon>Bacteroidota</taxon>
        <taxon>Sphingobacteriia</taxon>
        <taxon>Sphingobacteriales</taxon>
        <taxon>Sphingobacteriaceae</taxon>
        <taxon>Pedobacter</taxon>
    </lineage>
</organism>
<reference evidence="3" key="1">
    <citation type="journal article" date="2019" name="Int. J. Syst. Evol. Microbiol.">
        <title>The Global Catalogue of Microorganisms (GCM) 10K type strain sequencing project: providing services to taxonomists for standard genome sequencing and annotation.</title>
        <authorList>
            <consortium name="The Broad Institute Genomics Platform"/>
            <consortium name="The Broad Institute Genome Sequencing Center for Infectious Disease"/>
            <person name="Wu L."/>
            <person name="Ma J."/>
        </authorList>
    </citation>
    <scope>NUCLEOTIDE SEQUENCE [LARGE SCALE GENOMIC DNA]</scope>
    <source>
        <strain evidence="3">JCM 17338</strain>
    </source>
</reference>
<dbReference type="EMBL" id="BAABAK010000015">
    <property type="protein sequence ID" value="GAA3972980.1"/>
    <property type="molecule type" value="Genomic_DNA"/>
</dbReference>
<name>A0ABP7PXI7_9SPHI</name>
<protein>
    <recommendedName>
        <fullName evidence="1">ER-bound oxygenase mpaB/mpaB'/Rubber oxygenase catalytic domain-containing protein</fullName>
    </recommendedName>
</protein>
<sequence>MFKGGAAFESEVTESFEGIDSISFLLADDGDYYRYKQKFELIKIMVKGIYNEEFLNLKRQTGDPAADAFINYVFADQERKHQLRRWLEGKATAADLDSMFPGFEFIACARELPLWADKKLISAGQAFFAQHAQDIMTLLGLLSLPYCYTAADGAMVLYLSEKIRKQTTKRLYDTAVFVWDVMAPEAFAKGGSAFSDILRIRLVHSAVRFYTLQSGTWDENLGTPINQEDMAGTNLSFSLIVVRGLRKLGVQISNAEQIAFLHIWKVVGYFSGLDEDLLPENGKMATQLDLAIKKRHFRSSTHGQELTKSLIEHILKVNRRKVSNNDILGLMRHLLGSEVADMLKVPGPELPRYKLTLLRAMKFFKSFSREGNSNHLYYKAYSAFKKQNRELQQREFS</sequence>
<dbReference type="InterPro" id="IPR037473">
    <property type="entry name" value="Lcp-like"/>
</dbReference>
<dbReference type="Proteomes" id="UP001501081">
    <property type="component" value="Unassembled WGS sequence"/>
</dbReference>
<evidence type="ECO:0000313" key="2">
    <source>
        <dbReference type="EMBL" id="GAA3972980.1"/>
    </source>
</evidence>
<evidence type="ECO:0000313" key="3">
    <source>
        <dbReference type="Proteomes" id="UP001501081"/>
    </source>
</evidence>
<feature type="domain" description="ER-bound oxygenase mpaB/mpaB'/Rubber oxygenase catalytic" evidence="1">
    <location>
        <begin position="162"/>
        <end position="360"/>
    </location>
</feature>